<proteinExistence type="predicted"/>
<gene>
    <name evidence="2" type="ORF">J437_LFUL011826</name>
</gene>
<comment type="caution">
    <text evidence="2">The sequence shown here is derived from an EMBL/GenBank/DDBJ whole genome shotgun (WGS) entry which is preliminary data.</text>
</comment>
<organism evidence="2 3">
    <name type="scientific">Ladona fulva</name>
    <name type="common">Scarce chaser dragonfly</name>
    <name type="synonym">Libellula fulva</name>
    <dbReference type="NCBI Taxonomy" id="123851"/>
    <lineage>
        <taxon>Eukaryota</taxon>
        <taxon>Metazoa</taxon>
        <taxon>Ecdysozoa</taxon>
        <taxon>Arthropoda</taxon>
        <taxon>Hexapoda</taxon>
        <taxon>Insecta</taxon>
        <taxon>Pterygota</taxon>
        <taxon>Palaeoptera</taxon>
        <taxon>Odonata</taxon>
        <taxon>Epiprocta</taxon>
        <taxon>Anisoptera</taxon>
        <taxon>Libelluloidea</taxon>
        <taxon>Libellulidae</taxon>
        <taxon>Ladona</taxon>
    </lineage>
</organism>
<dbReference type="Pfam" id="PF18122">
    <property type="entry name" value="APC1_C"/>
    <property type="match status" value="1"/>
</dbReference>
<reference evidence="2" key="1">
    <citation type="submission" date="2013-04" db="EMBL/GenBank/DDBJ databases">
        <authorList>
            <person name="Qu J."/>
            <person name="Murali S.C."/>
            <person name="Bandaranaike D."/>
            <person name="Bellair M."/>
            <person name="Blankenburg K."/>
            <person name="Chao H."/>
            <person name="Dinh H."/>
            <person name="Doddapaneni H."/>
            <person name="Downs B."/>
            <person name="Dugan-Rocha S."/>
            <person name="Elkadiri S."/>
            <person name="Gnanaolivu R.D."/>
            <person name="Hernandez B."/>
            <person name="Javaid M."/>
            <person name="Jayaseelan J.C."/>
            <person name="Lee S."/>
            <person name="Li M."/>
            <person name="Ming W."/>
            <person name="Munidasa M."/>
            <person name="Muniz J."/>
            <person name="Nguyen L."/>
            <person name="Ongeri F."/>
            <person name="Osuji N."/>
            <person name="Pu L.-L."/>
            <person name="Puazo M."/>
            <person name="Qu C."/>
            <person name="Quiroz J."/>
            <person name="Raj R."/>
            <person name="Weissenberger G."/>
            <person name="Xin Y."/>
            <person name="Zou X."/>
            <person name="Han Y."/>
            <person name="Richards S."/>
            <person name="Worley K."/>
            <person name="Muzny D."/>
            <person name="Gibbs R."/>
        </authorList>
    </citation>
    <scope>NUCLEOTIDE SEQUENCE</scope>
    <source>
        <strain evidence="2">Sampled in the wild</strain>
    </source>
</reference>
<protein>
    <recommendedName>
        <fullName evidence="1">Anaphase-promoting complex subunit 1 C-terminal domain-containing protein</fullName>
    </recommendedName>
</protein>
<evidence type="ECO:0000313" key="3">
    <source>
        <dbReference type="Proteomes" id="UP000792457"/>
    </source>
</evidence>
<dbReference type="EMBL" id="KZ308537">
    <property type="protein sequence ID" value="KAG8231157.1"/>
    <property type="molecule type" value="Genomic_DNA"/>
</dbReference>
<dbReference type="AlphaFoldDB" id="A0A8K0P2Z4"/>
<reference evidence="2" key="2">
    <citation type="submission" date="2017-10" db="EMBL/GenBank/DDBJ databases">
        <title>Ladona fulva Genome sequencing and assembly.</title>
        <authorList>
            <person name="Murali S."/>
            <person name="Richards S."/>
            <person name="Bandaranaike D."/>
            <person name="Bellair M."/>
            <person name="Blankenburg K."/>
            <person name="Chao H."/>
            <person name="Dinh H."/>
            <person name="Doddapaneni H."/>
            <person name="Dugan-Rocha S."/>
            <person name="Elkadiri S."/>
            <person name="Gnanaolivu R."/>
            <person name="Hernandez B."/>
            <person name="Skinner E."/>
            <person name="Javaid M."/>
            <person name="Lee S."/>
            <person name="Li M."/>
            <person name="Ming W."/>
            <person name="Munidasa M."/>
            <person name="Muniz J."/>
            <person name="Nguyen L."/>
            <person name="Hughes D."/>
            <person name="Osuji N."/>
            <person name="Pu L.-L."/>
            <person name="Puazo M."/>
            <person name="Qu C."/>
            <person name="Quiroz J."/>
            <person name="Raj R."/>
            <person name="Weissenberger G."/>
            <person name="Xin Y."/>
            <person name="Zou X."/>
            <person name="Han Y."/>
            <person name="Worley K."/>
            <person name="Muzny D."/>
            <person name="Gibbs R."/>
        </authorList>
    </citation>
    <scope>NUCLEOTIDE SEQUENCE</scope>
    <source>
        <strain evidence="2">Sampled in the wild</strain>
    </source>
</reference>
<name>A0A8K0P2Z4_LADFU</name>
<evidence type="ECO:0000313" key="2">
    <source>
        <dbReference type="EMBL" id="KAG8231157.1"/>
    </source>
</evidence>
<sequence>MRQGKQFFFKAQKLPNSYGNHISAPLNSKREEEELKLMQFMATIVYEQVTQDKPGFLQLWIMFFMALQSLKSNGSSMLAWQLKLLFAHSLSKPSSSDDIILVSAELALSVMQQVDSILSCYEKEVTQLLQQYYFSSLNGNENYIDKLALYLILYDFPTPSKSAEFGQGVKDPLTLCTRFPDRSVPPETCWKLIQLLKKSI</sequence>
<dbReference type="InterPro" id="IPR041221">
    <property type="entry name" value="APC1_C"/>
</dbReference>
<feature type="domain" description="Anaphase-promoting complex subunit 1 C-terminal" evidence="1">
    <location>
        <begin position="28"/>
        <end position="157"/>
    </location>
</feature>
<keyword evidence="3" id="KW-1185">Reference proteome</keyword>
<evidence type="ECO:0000259" key="1">
    <source>
        <dbReference type="Pfam" id="PF18122"/>
    </source>
</evidence>
<accession>A0A8K0P2Z4</accession>
<dbReference type="Proteomes" id="UP000792457">
    <property type="component" value="Unassembled WGS sequence"/>
</dbReference>